<evidence type="ECO:0000256" key="1">
    <source>
        <dbReference type="SAM" id="MobiDB-lite"/>
    </source>
</evidence>
<name>A0A3P3ENG5_9HYPH</name>
<dbReference type="EMBL" id="RQXT01000099">
    <property type="protein sequence ID" value="RRH87751.1"/>
    <property type="molecule type" value="Genomic_DNA"/>
</dbReference>
<dbReference type="AlphaFoldDB" id="A0A3P3ENG5"/>
<feature type="region of interest" description="Disordered" evidence="1">
    <location>
        <begin position="1"/>
        <end position="62"/>
    </location>
</feature>
<feature type="compositionally biased region" description="Low complexity" evidence="1">
    <location>
        <begin position="53"/>
        <end position="62"/>
    </location>
</feature>
<evidence type="ECO:0000313" key="3">
    <source>
        <dbReference type="Proteomes" id="UP000273786"/>
    </source>
</evidence>
<proteinExistence type="predicted"/>
<keyword evidence="3" id="KW-1185">Reference proteome</keyword>
<sequence>MSPKATDEGCSRKRQRPTPLEHPSSVSALRADPPSPTRGEGVGSARCPPPRSRPFQSRPSSK</sequence>
<comment type="caution">
    <text evidence="2">The sequence shown here is derived from an EMBL/GenBank/DDBJ whole genome shotgun (WGS) entry which is preliminary data.</text>
</comment>
<dbReference type="Proteomes" id="UP000273786">
    <property type="component" value="Unassembled WGS sequence"/>
</dbReference>
<feature type="compositionally biased region" description="Basic and acidic residues" evidence="1">
    <location>
        <begin position="1"/>
        <end position="11"/>
    </location>
</feature>
<accession>A0A3P3ENG5</accession>
<reference evidence="2 3" key="1">
    <citation type="submission" date="2018-11" db="EMBL/GenBank/DDBJ databases">
        <title>the genome of Mesorhizobium tamadayense DSM 28320.</title>
        <authorList>
            <person name="Gao J."/>
        </authorList>
    </citation>
    <scope>NUCLEOTIDE SEQUENCE [LARGE SCALE GENOMIC DNA]</scope>
    <source>
        <strain evidence="2 3">DSM 28320</strain>
    </source>
</reference>
<evidence type="ECO:0000313" key="2">
    <source>
        <dbReference type="EMBL" id="RRH87751.1"/>
    </source>
</evidence>
<protein>
    <submittedName>
        <fullName evidence="2">Uncharacterized protein</fullName>
    </submittedName>
</protein>
<gene>
    <name evidence="2" type="ORF">EH240_35955</name>
</gene>
<dbReference type="OrthoDB" id="8100962at2"/>
<organism evidence="2 3">
    <name type="scientific">Mesorhizobium tamadayense</name>
    <dbReference type="NCBI Taxonomy" id="425306"/>
    <lineage>
        <taxon>Bacteria</taxon>
        <taxon>Pseudomonadati</taxon>
        <taxon>Pseudomonadota</taxon>
        <taxon>Alphaproteobacteria</taxon>
        <taxon>Hyphomicrobiales</taxon>
        <taxon>Phyllobacteriaceae</taxon>
        <taxon>Mesorhizobium</taxon>
    </lineage>
</organism>